<evidence type="ECO:0000313" key="1">
    <source>
        <dbReference type="EMBL" id="PQV51711.1"/>
    </source>
</evidence>
<dbReference type="AlphaFoldDB" id="A0A362XBW6"/>
<reference evidence="1 2" key="1">
    <citation type="submission" date="2018-02" db="EMBL/GenBank/DDBJ databases">
        <title>Genomic Encyclopedia of Archaeal and Bacterial Type Strains, Phase II (KMG-II): from individual species to whole genera.</title>
        <authorList>
            <person name="Goeker M."/>
        </authorList>
    </citation>
    <scope>NUCLEOTIDE SEQUENCE [LARGE SCALE GENOMIC DNA]</scope>
    <source>
        <strain evidence="1 2">DSM 21165</strain>
    </source>
</reference>
<sequence>MKKLLFITLIVVAFTSCKSDKKTENYETPTAQSDEKTANNSDELTLLKGEFVYYDGAAVLQTNTEIYGVLLTNKFKELNDRAERFKTNPTDYVVIEIRGRITNEAHEKILWANKVEVVEILSVKPSSEESNTIVKLGS</sequence>
<organism evidence="1 2">
    <name type="scientific">Jejuia pallidilutea</name>
    <dbReference type="NCBI Taxonomy" id="504487"/>
    <lineage>
        <taxon>Bacteria</taxon>
        <taxon>Pseudomonadati</taxon>
        <taxon>Bacteroidota</taxon>
        <taxon>Flavobacteriia</taxon>
        <taxon>Flavobacteriales</taxon>
        <taxon>Flavobacteriaceae</taxon>
        <taxon>Jejuia</taxon>
    </lineage>
</organism>
<evidence type="ECO:0008006" key="3">
    <source>
        <dbReference type="Google" id="ProtNLM"/>
    </source>
</evidence>
<protein>
    <recommendedName>
        <fullName evidence="3">NlpE C-terminal OB domain-containing protein</fullName>
    </recommendedName>
</protein>
<accession>A0A362XBW6</accession>
<proteinExistence type="predicted"/>
<dbReference type="RefSeq" id="WP_105472662.1">
    <property type="nucleotide sequence ID" value="NZ_PVEO01000001.1"/>
</dbReference>
<gene>
    <name evidence="1" type="ORF">CLV33_101639</name>
</gene>
<comment type="caution">
    <text evidence="1">The sequence shown here is derived from an EMBL/GenBank/DDBJ whole genome shotgun (WGS) entry which is preliminary data.</text>
</comment>
<dbReference type="PROSITE" id="PS51257">
    <property type="entry name" value="PROKAR_LIPOPROTEIN"/>
    <property type="match status" value="1"/>
</dbReference>
<name>A0A362XBW6_9FLAO</name>
<evidence type="ECO:0000313" key="2">
    <source>
        <dbReference type="Proteomes" id="UP000251545"/>
    </source>
</evidence>
<dbReference type="Proteomes" id="UP000251545">
    <property type="component" value="Unassembled WGS sequence"/>
</dbReference>
<dbReference type="EMBL" id="PVEO01000001">
    <property type="protein sequence ID" value="PQV51711.1"/>
    <property type="molecule type" value="Genomic_DNA"/>
</dbReference>